<accession>A0A8J3XCR0</accession>
<keyword evidence="1" id="KW-0812">Transmembrane</keyword>
<evidence type="ECO:0000313" key="3">
    <source>
        <dbReference type="Proteomes" id="UP000622547"/>
    </source>
</evidence>
<name>A0A8J3XCR0_9ACTN</name>
<gene>
    <name evidence="2" type="ORF">Pph01_08890</name>
</gene>
<protein>
    <submittedName>
        <fullName evidence="2">Uncharacterized protein</fullName>
    </submittedName>
</protein>
<feature type="transmembrane region" description="Helical" evidence="1">
    <location>
        <begin position="12"/>
        <end position="37"/>
    </location>
</feature>
<comment type="caution">
    <text evidence="2">The sequence shown here is derived from an EMBL/GenBank/DDBJ whole genome shotgun (WGS) entry which is preliminary data.</text>
</comment>
<organism evidence="2 3">
    <name type="scientific">Planotetraspora phitsanulokensis</name>
    <dbReference type="NCBI Taxonomy" id="575192"/>
    <lineage>
        <taxon>Bacteria</taxon>
        <taxon>Bacillati</taxon>
        <taxon>Actinomycetota</taxon>
        <taxon>Actinomycetes</taxon>
        <taxon>Streptosporangiales</taxon>
        <taxon>Streptosporangiaceae</taxon>
        <taxon>Planotetraspora</taxon>
    </lineage>
</organism>
<keyword evidence="1" id="KW-1133">Transmembrane helix</keyword>
<dbReference type="EMBL" id="BOOP01000003">
    <property type="protein sequence ID" value="GII35886.1"/>
    <property type="molecule type" value="Genomic_DNA"/>
</dbReference>
<sequence>MASRVKMTAMRGGAGTLVYFAMVIIGLLGVGLALLIIPERTTEKLHDAFVIVPRISGRCSVLKRIAVMAVDGALVSYALFLAYSTFMAGAYLADPVDRG</sequence>
<proteinExistence type="predicted"/>
<keyword evidence="3" id="KW-1185">Reference proteome</keyword>
<dbReference type="Proteomes" id="UP000622547">
    <property type="component" value="Unassembled WGS sequence"/>
</dbReference>
<feature type="transmembrane region" description="Helical" evidence="1">
    <location>
        <begin position="74"/>
        <end position="93"/>
    </location>
</feature>
<evidence type="ECO:0000313" key="2">
    <source>
        <dbReference type="EMBL" id="GII35886.1"/>
    </source>
</evidence>
<evidence type="ECO:0000256" key="1">
    <source>
        <dbReference type="SAM" id="Phobius"/>
    </source>
</evidence>
<keyword evidence="1" id="KW-0472">Membrane</keyword>
<dbReference type="AlphaFoldDB" id="A0A8J3XCR0"/>
<reference evidence="2 3" key="1">
    <citation type="submission" date="2021-01" db="EMBL/GenBank/DDBJ databases">
        <title>Whole genome shotgun sequence of Planotetraspora phitsanulokensis NBRC 104273.</title>
        <authorList>
            <person name="Komaki H."/>
            <person name="Tamura T."/>
        </authorList>
    </citation>
    <scope>NUCLEOTIDE SEQUENCE [LARGE SCALE GENOMIC DNA]</scope>
    <source>
        <strain evidence="2 3">NBRC 104273</strain>
    </source>
</reference>